<feature type="transmembrane region" description="Helical" evidence="1">
    <location>
        <begin position="272"/>
        <end position="290"/>
    </location>
</feature>
<feature type="transmembrane region" description="Helical" evidence="1">
    <location>
        <begin position="246"/>
        <end position="265"/>
    </location>
</feature>
<feature type="transmembrane region" description="Helical" evidence="1">
    <location>
        <begin position="12"/>
        <end position="30"/>
    </location>
</feature>
<feature type="transmembrane region" description="Helical" evidence="1">
    <location>
        <begin position="147"/>
        <end position="164"/>
    </location>
</feature>
<evidence type="ECO:0000256" key="1">
    <source>
        <dbReference type="SAM" id="Phobius"/>
    </source>
</evidence>
<evidence type="ECO:0000313" key="3">
    <source>
        <dbReference type="EMBL" id="KRL89713.1"/>
    </source>
</evidence>
<feature type="domain" description="Acyltransferase 3" evidence="2">
    <location>
        <begin position="8"/>
        <end position="332"/>
    </location>
</feature>
<comment type="caution">
    <text evidence="3">The sequence shown here is derived from an EMBL/GenBank/DDBJ whole genome shotgun (WGS) entry which is preliminary data.</text>
</comment>
<feature type="transmembrane region" description="Helical" evidence="1">
    <location>
        <begin position="310"/>
        <end position="335"/>
    </location>
</feature>
<dbReference type="RefSeq" id="WP_056954808.1">
    <property type="nucleotide sequence ID" value="NZ_AZFK01000042.1"/>
</dbReference>
<dbReference type="InterPro" id="IPR002656">
    <property type="entry name" value="Acyl_transf_3_dom"/>
</dbReference>
<dbReference type="GO" id="GO:0016747">
    <property type="term" value="F:acyltransferase activity, transferring groups other than amino-acyl groups"/>
    <property type="evidence" value="ECO:0007669"/>
    <property type="project" value="InterPro"/>
</dbReference>
<evidence type="ECO:0000313" key="4">
    <source>
        <dbReference type="Proteomes" id="UP000050816"/>
    </source>
</evidence>
<proteinExistence type="predicted"/>
<dbReference type="PATRIC" id="fig|1423760.3.peg.1626"/>
<name>A0A0R1U8S5_9LACO</name>
<dbReference type="EMBL" id="AZFK01000042">
    <property type="protein sequence ID" value="KRL89713.1"/>
    <property type="molecule type" value="Genomic_DNA"/>
</dbReference>
<feature type="transmembrane region" description="Helical" evidence="1">
    <location>
        <begin position="176"/>
        <end position="195"/>
    </location>
</feature>
<reference evidence="3 4" key="1">
    <citation type="journal article" date="2015" name="Genome Announc.">
        <title>Expanding the biotechnology potential of lactobacilli through comparative genomics of 213 strains and associated genera.</title>
        <authorList>
            <person name="Sun Z."/>
            <person name="Harris H.M."/>
            <person name="McCann A."/>
            <person name="Guo C."/>
            <person name="Argimon S."/>
            <person name="Zhang W."/>
            <person name="Yang X."/>
            <person name="Jeffery I.B."/>
            <person name="Cooney J.C."/>
            <person name="Kagawa T.F."/>
            <person name="Liu W."/>
            <person name="Song Y."/>
            <person name="Salvetti E."/>
            <person name="Wrobel A."/>
            <person name="Rasinkangas P."/>
            <person name="Parkhill J."/>
            <person name="Rea M.C."/>
            <person name="O'Sullivan O."/>
            <person name="Ritari J."/>
            <person name="Douillard F.P."/>
            <person name="Paul Ross R."/>
            <person name="Yang R."/>
            <person name="Briner A.E."/>
            <person name="Felis G.E."/>
            <person name="de Vos W.M."/>
            <person name="Barrangou R."/>
            <person name="Klaenhammer T.R."/>
            <person name="Caufield P.W."/>
            <person name="Cui Y."/>
            <person name="Zhang H."/>
            <person name="O'Toole P.W."/>
        </authorList>
    </citation>
    <scope>NUCLEOTIDE SEQUENCE [LARGE SCALE GENOMIC DNA]</scope>
    <source>
        <strain evidence="3 4">DSM 15946</strain>
    </source>
</reference>
<feature type="transmembrane region" description="Helical" evidence="1">
    <location>
        <begin position="207"/>
        <end position="226"/>
    </location>
</feature>
<organism evidence="3 4">
    <name type="scientific">Limosilactobacillus ingluviei DSM 15946</name>
    <dbReference type="NCBI Taxonomy" id="1423760"/>
    <lineage>
        <taxon>Bacteria</taxon>
        <taxon>Bacillati</taxon>
        <taxon>Bacillota</taxon>
        <taxon>Bacilli</taxon>
        <taxon>Lactobacillales</taxon>
        <taxon>Lactobacillaceae</taxon>
        <taxon>Limosilactobacillus</taxon>
    </lineage>
</organism>
<evidence type="ECO:0000259" key="2">
    <source>
        <dbReference type="Pfam" id="PF01757"/>
    </source>
</evidence>
<sequence length="360" mass="41003">MELKRNSNFEILRIISMYLIVVSHFVVHGMTPVNSTSGIKHAVMLALQSGGKIGVDVFVMIGAYFLIGKDFKFRRPIKLILIVALYFWVIFGILTITGHHLDYQWYELIFPVPGTYWFAGSYIVLQFASPVLNLIIENLSRKKLLKLLIFLTLIWTLIPTFVIPNVVDLWLSHSELGNSTVALFCYLYLLIGYVKKYPNQWTDQLKYSALIFMGGVGGMVVTFLATKGIKMLGMNGESLAPYVDHLLDANSTFVILISFGLFLIFKNLKPSVSRAINTISTSTFAVYLIHDNKFLSGMLWHKVDNTQFQSSLSFLIHGLWISLLIFSSCILIDLLRRVILEKYTNQLSIRLGNKLDKYFD</sequence>
<dbReference type="AlphaFoldDB" id="A0A0R1U8S5"/>
<dbReference type="Proteomes" id="UP000050816">
    <property type="component" value="Unassembled WGS sequence"/>
</dbReference>
<feature type="transmembrane region" description="Helical" evidence="1">
    <location>
        <begin position="116"/>
        <end position="135"/>
    </location>
</feature>
<protein>
    <submittedName>
        <fullName evidence="3">Membrane protein</fullName>
    </submittedName>
</protein>
<keyword evidence="1" id="KW-0812">Transmembrane</keyword>
<gene>
    <name evidence="3" type="ORF">FC43_GL001553</name>
</gene>
<feature type="transmembrane region" description="Helical" evidence="1">
    <location>
        <begin position="79"/>
        <end position="96"/>
    </location>
</feature>
<keyword evidence="1" id="KW-1133">Transmembrane helix</keyword>
<accession>A0A0R1U8S5</accession>
<keyword evidence="1" id="KW-0472">Membrane</keyword>
<dbReference type="Pfam" id="PF01757">
    <property type="entry name" value="Acyl_transf_3"/>
    <property type="match status" value="1"/>
</dbReference>
<feature type="transmembrane region" description="Helical" evidence="1">
    <location>
        <begin position="42"/>
        <end position="67"/>
    </location>
</feature>